<dbReference type="GO" id="GO:0005525">
    <property type="term" value="F:GTP binding"/>
    <property type="evidence" value="ECO:0007669"/>
    <property type="project" value="UniProtKB-KW"/>
</dbReference>
<feature type="active site" description="GMP-histidine intermediate" evidence="10">
    <location>
        <position position="410"/>
    </location>
</feature>
<dbReference type="GO" id="GO:0170057">
    <property type="term" value="F:RNA ligase (GTP) activity"/>
    <property type="evidence" value="ECO:0007669"/>
    <property type="project" value="UniProtKB-EC"/>
</dbReference>
<keyword evidence="3 12" id="KW-0479">Metal-binding</keyword>
<comment type="similarity">
    <text evidence="1 13">Belongs to the RtcB family.</text>
</comment>
<dbReference type="FunFam" id="3.90.1860.10:FF:000001">
    <property type="entry name" value="tRNA-splicing ligase RtcB homolog"/>
    <property type="match status" value="1"/>
</dbReference>
<dbReference type="GO" id="GO:0003972">
    <property type="term" value="F:RNA ligase (ATP) activity"/>
    <property type="evidence" value="ECO:0007669"/>
    <property type="project" value="TreeGrafter"/>
</dbReference>
<evidence type="ECO:0000256" key="13">
    <source>
        <dbReference type="RuleBase" id="RU371113"/>
    </source>
</evidence>
<dbReference type="InterPro" id="IPR001233">
    <property type="entry name" value="RtcB"/>
</dbReference>
<name>A0A455T9A5_9CHLR</name>
<feature type="binding site" evidence="11">
    <location>
        <begin position="335"/>
        <end position="336"/>
    </location>
    <ligand>
        <name>GMP</name>
        <dbReference type="ChEBI" id="CHEBI:58115"/>
    </ligand>
</feature>
<evidence type="ECO:0000256" key="6">
    <source>
        <dbReference type="ARBA" id="ARBA00023134"/>
    </source>
</evidence>
<feature type="binding site" evidence="12">
    <location>
        <position position="101"/>
    </location>
    <ligand>
        <name>Mn(2+)</name>
        <dbReference type="ChEBI" id="CHEBI:29035"/>
        <label>1</label>
    </ligand>
</feature>
<evidence type="ECO:0000256" key="10">
    <source>
        <dbReference type="PIRSR" id="PIRSR601233-1"/>
    </source>
</evidence>
<proteinExistence type="inferred from homology"/>
<gene>
    <name evidence="13" type="primary">rtcB</name>
    <name evidence="14" type="ORF">KTA_42510</name>
</gene>
<dbReference type="EC" id="6.5.1.-" evidence="13"/>
<evidence type="ECO:0000256" key="12">
    <source>
        <dbReference type="PIRSR" id="PIRSR601233-3"/>
    </source>
</evidence>
<dbReference type="InterPro" id="IPR036025">
    <property type="entry name" value="RtcB-like_sf"/>
</dbReference>
<dbReference type="PANTHER" id="PTHR11118">
    <property type="entry name" value="RNA-SPLICING LIGASE RTCB HOMOLOG"/>
    <property type="match status" value="1"/>
</dbReference>
<sequence length="487" mass="52789">MSNIGEKIPLQRIDAYRWRIPQSYQPEMRVPGIVYADDVLIEQIRQDNSLQQVANVATLPGIVGYSLAMPDIHWGYGFPVGGVAATHLEHGVISPGGIGFDINCGVRLLATDLSYQEVKGKADRLADELFQHLPSGVGGKGMRSLSQSELREVMVRGAAWAVEQGYGFPEDLETTEEGGCLAGANPDAVSATAIQRGIHQLGSLGAGNHFCEVQVVDHIYDEEAAHALGLYQRDQVVATIHCGSRGFGHQIAEDYIGIAEARQKDFGFKLVDRQLACLPLRSEQGKAYLGAMACGANFAWANRQLLMHGVRQAFSRVFGRSARPADMPLVYDVCHNIAKIEEYRIDGELQRVCVHRKGATRAFPAGHPAVPEKYRGVGQPVLIPGDMGRYSFVLVGAPGSMEQSFGTTCHGAGRQRSRTAAKKAIGSKELMAQLEAKGITVRVHSKGLLAEEAPLAYKDAEQVVRVVHNAGLAKLVVRLRPIIVVKG</sequence>
<dbReference type="Pfam" id="PF01139">
    <property type="entry name" value="RtcB"/>
    <property type="match status" value="1"/>
</dbReference>
<comment type="cofactor">
    <cofactor evidence="12 13">
        <name>Mn(2+)</name>
        <dbReference type="ChEBI" id="CHEBI:29035"/>
    </cofactor>
    <text evidence="12 13">Binds 2 manganese ions per subunit.</text>
</comment>
<dbReference type="PROSITE" id="PS01288">
    <property type="entry name" value="UPF0027"/>
    <property type="match status" value="1"/>
</dbReference>
<feature type="binding site" evidence="11">
    <location>
        <position position="486"/>
    </location>
    <ligand>
        <name>GMP</name>
        <dbReference type="ChEBI" id="CHEBI:58115"/>
    </ligand>
</feature>
<dbReference type="AlphaFoldDB" id="A0A455T9A5"/>
<keyword evidence="4 11" id="KW-0547">Nucleotide-binding</keyword>
<reference evidence="14" key="1">
    <citation type="submission" date="2018-12" db="EMBL/GenBank/DDBJ databases">
        <title>Novel natural products biosynthetic potential of the class Ktedonobacteria.</title>
        <authorList>
            <person name="Zheng Y."/>
            <person name="Saitou A."/>
            <person name="Wang C.M."/>
            <person name="Toyoda A."/>
            <person name="Minakuchi Y."/>
            <person name="Sekiguchi Y."/>
            <person name="Ueda K."/>
            <person name="Takano H."/>
            <person name="Sakai Y."/>
            <person name="Yokota A."/>
            <person name="Yabe S."/>
        </authorList>
    </citation>
    <scope>NUCLEOTIDE SEQUENCE</scope>
    <source>
        <strain evidence="14">A3-2</strain>
    </source>
</reference>
<evidence type="ECO:0000313" key="14">
    <source>
        <dbReference type="EMBL" id="BBH96052.1"/>
    </source>
</evidence>
<feature type="binding site" evidence="12">
    <location>
        <position position="335"/>
    </location>
    <ligand>
        <name>Mn(2+)</name>
        <dbReference type="ChEBI" id="CHEBI:29035"/>
        <label>2</label>
    </ligand>
</feature>
<dbReference type="GO" id="GO:0046872">
    <property type="term" value="F:metal ion binding"/>
    <property type="evidence" value="ECO:0007669"/>
    <property type="project" value="UniProtKB-UniRule"/>
</dbReference>
<feature type="binding site" evidence="11">
    <location>
        <begin position="384"/>
        <end position="387"/>
    </location>
    <ligand>
        <name>GMP</name>
        <dbReference type="ChEBI" id="CHEBI:58115"/>
    </ligand>
</feature>
<evidence type="ECO:0000256" key="7">
    <source>
        <dbReference type="ARBA" id="ARBA00023211"/>
    </source>
</evidence>
<evidence type="ECO:0000256" key="5">
    <source>
        <dbReference type="ARBA" id="ARBA00022800"/>
    </source>
</evidence>
<organism evidence="14">
    <name type="scientific">Thermogemmatispora argillosa</name>
    <dbReference type="NCBI Taxonomy" id="2045280"/>
    <lineage>
        <taxon>Bacteria</taxon>
        <taxon>Bacillati</taxon>
        <taxon>Chloroflexota</taxon>
        <taxon>Ktedonobacteria</taxon>
        <taxon>Thermogemmatisporales</taxon>
        <taxon>Thermogemmatisporaceae</taxon>
        <taxon>Thermogemmatispora</taxon>
    </lineage>
</organism>
<dbReference type="GO" id="GO:0006396">
    <property type="term" value="P:RNA processing"/>
    <property type="evidence" value="ECO:0007669"/>
    <property type="project" value="InterPro"/>
</dbReference>
<comment type="subunit">
    <text evidence="13">Monomer.</text>
</comment>
<evidence type="ECO:0000256" key="3">
    <source>
        <dbReference type="ARBA" id="ARBA00022723"/>
    </source>
</evidence>
<feature type="binding site" evidence="12">
    <location>
        <position position="209"/>
    </location>
    <ligand>
        <name>Mn(2+)</name>
        <dbReference type="ChEBI" id="CHEBI:29035"/>
        <label>1</label>
    </ligand>
</feature>
<keyword evidence="5" id="KW-0692">RNA repair</keyword>
<keyword evidence="2 13" id="KW-0436">Ligase</keyword>
<evidence type="ECO:0000256" key="4">
    <source>
        <dbReference type="ARBA" id="ARBA00022741"/>
    </source>
</evidence>
<keyword evidence="6 11" id="KW-0342">GTP-binding</keyword>
<evidence type="ECO:0000256" key="8">
    <source>
        <dbReference type="ARBA" id="ARBA00047746"/>
    </source>
</evidence>
<evidence type="ECO:0000256" key="9">
    <source>
        <dbReference type="ARBA" id="ARBA00049514"/>
    </source>
</evidence>
<dbReference type="GO" id="GO:0042245">
    <property type="term" value="P:RNA repair"/>
    <property type="evidence" value="ECO:0007669"/>
    <property type="project" value="UniProtKB-KW"/>
</dbReference>
<protein>
    <recommendedName>
        <fullName evidence="13">tRNA-splicing ligase RtcB</fullName>
        <ecNumber evidence="13">6.5.1.-</ecNumber>
    </recommendedName>
</protein>
<feature type="binding site" evidence="11">
    <location>
        <begin position="208"/>
        <end position="212"/>
    </location>
    <ligand>
        <name>GMP</name>
        <dbReference type="ChEBI" id="CHEBI:58115"/>
    </ligand>
</feature>
<evidence type="ECO:0000256" key="1">
    <source>
        <dbReference type="ARBA" id="ARBA00008071"/>
    </source>
</evidence>
<accession>A0A455T9A5</accession>
<comment type="catalytic activity">
    <reaction evidence="9">
        <text>a 3'-end 2',3'-cyclophospho-ribonucleotide-RNA + a 5'-end dephospho-ribonucleoside-RNA + GTP + H2O = a ribonucleotidyl-ribonucleotide-RNA + GMP + diphosphate + H(+)</text>
        <dbReference type="Rhea" id="RHEA:68080"/>
        <dbReference type="Rhea" id="RHEA-COMP:10464"/>
        <dbReference type="Rhea" id="RHEA-COMP:13936"/>
        <dbReference type="Rhea" id="RHEA-COMP:17355"/>
        <dbReference type="ChEBI" id="CHEBI:15377"/>
        <dbReference type="ChEBI" id="CHEBI:15378"/>
        <dbReference type="ChEBI" id="CHEBI:33019"/>
        <dbReference type="ChEBI" id="CHEBI:37565"/>
        <dbReference type="ChEBI" id="CHEBI:58115"/>
        <dbReference type="ChEBI" id="CHEBI:83064"/>
        <dbReference type="ChEBI" id="CHEBI:138284"/>
        <dbReference type="ChEBI" id="CHEBI:173118"/>
        <dbReference type="EC" id="6.5.1.8"/>
    </reaction>
</comment>
<dbReference type="PANTHER" id="PTHR11118:SF1">
    <property type="entry name" value="RNA-SPLICING LIGASE RTCB HOMOLOG"/>
    <property type="match status" value="1"/>
</dbReference>
<dbReference type="EMBL" id="AP019377">
    <property type="protein sequence ID" value="BBH96052.1"/>
    <property type="molecule type" value="Genomic_DNA"/>
</dbReference>
<feature type="binding site" evidence="11">
    <location>
        <position position="391"/>
    </location>
    <ligand>
        <name>GMP</name>
        <dbReference type="ChEBI" id="CHEBI:58115"/>
    </ligand>
</feature>
<evidence type="ECO:0000256" key="2">
    <source>
        <dbReference type="ARBA" id="ARBA00022598"/>
    </source>
</evidence>
<comment type="catalytic activity">
    <reaction evidence="8">
        <text>a 3'-end 3'-phospho-ribonucleotide-RNA + a 5'-end dephospho-ribonucleoside-RNA + GTP = a ribonucleotidyl-ribonucleotide-RNA + GMP + diphosphate</text>
        <dbReference type="Rhea" id="RHEA:68076"/>
        <dbReference type="Rhea" id="RHEA-COMP:10463"/>
        <dbReference type="Rhea" id="RHEA-COMP:13936"/>
        <dbReference type="Rhea" id="RHEA-COMP:17355"/>
        <dbReference type="ChEBI" id="CHEBI:33019"/>
        <dbReference type="ChEBI" id="CHEBI:37565"/>
        <dbReference type="ChEBI" id="CHEBI:58115"/>
        <dbReference type="ChEBI" id="CHEBI:83062"/>
        <dbReference type="ChEBI" id="CHEBI:138284"/>
        <dbReference type="ChEBI" id="CHEBI:173118"/>
        <dbReference type="EC" id="6.5.1.8"/>
    </reaction>
</comment>
<evidence type="ECO:0000256" key="11">
    <source>
        <dbReference type="PIRSR" id="PIRSR601233-2"/>
    </source>
</evidence>
<dbReference type="Gene3D" id="3.90.1860.10">
    <property type="entry name" value="tRNA-splicing ligase RtcB"/>
    <property type="match status" value="1"/>
</dbReference>
<feature type="binding site" evidence="12">
    <location>
        <position position="241"/>
    </location>
    <ligand>
        <name>Mn(2+)</name>
        <dbReference type="ChEBI" id="CHEBI:29035"/>
        <label>2</label>
    </ligand>
</feature>
<dbReference type="SUPFAM" id="SSF103365">
    <property type="entry name" value="Hypothetical protein PH1602"/>
    <property type="match status" value="1"/>
</dbReference>
<feature type="binding site" evidence="11">
    <location>
        <begin position="410"/>
        <end position="413"/>
    </location>
    <ligand>
        <name>GMP</name>
        <dbReference type="ChEBI" id="CHEBI:58115"/>
    </ligand>
</feature>
<keyword evidence="7 12" id="KW-0464">Manganese</keyword>